<name>A0ABX6TR04_9ABAC</name>
<dbReference type="Proteomes" id="UP000831439">
    <property type="component" value="Segment"/>
</dbReference>
<protein>
    <submittedName>
        <fullName evidence="1">Uncharacterized protein</fullName>
    </submittedName>
</protein>
<keyword evidence="2" id="KW-1185">Reference proteome</keyword>
<organism evidence="1 2">
    <name type="scientific">Spodoptera eridania nucleopolyhedrovirus</name>
    <dbReference type="NCBI Taxonomy" id="2315721"/>
    <lineage>
        <taxon>Viruses</taxon>
        <taxon>Viruses incertae sedis</taxon>
        <taxon>Naldaviricetes</taxon>
        <taxon>Lefavirales</taxon>
        <taxon>Baculoviridae</taxon>
        <taxon>Alphabaculovirus</taxon>
        <taxon>Alphabaculovirus speridaniae</taxon>
    </lineage>
</organism>
<accession>A0ABX6TR04</accession>
<dbReference type="GeneID" id="80539079"/>
<reference evidence="1 2" key="1">
    <citation type="journal article" date="2020" name="Genomics">
        <title>Characterization of a novel alphabaculovirus isolated from the Southern armyworm, Spodoptera eridania (Cramer, 1782) (Lepidoptera: Noctuidae) and the evolution of odv-e66, a bacterium-acquired baculoviral chondroitinase gene.</title>
        <authorList>
            <person name="Rodrigues D.T."/>
            <person name="Peterson L."/>
            <person name="de Oliveira L.B."/>
            <person name="Sosa-Gomez D.R."/>
            <person name="Ribeiro B.M."/>
            <person name="Ardisson-Araujo D.M.P."/>
        </authorList>
    </citation>
    <scope>NUCLEOTIDE SEQUENCE [LARGE SCALE GENOMIC DNA]</scope>
    <source>
        <strain evidence="1">CNPSo-165</strain>
    </source>
</reference>
<dbReference type="EMBL" id="MT040195">
    <property type="protein sequence ID" value="QNV47803.1"/>
    <property type="molecule type" value="Genomic_DNA"/>
</dbReference>
<dbReference type="RefSeq" id="YP_010800475.1">
    <property type="nucleotide sequence ID" value="NC_076869.1"/>
</dbReference>
<evidence type="ECO:0000313" key="2">
    <source>
        <dbReference type="Proteomes" id="UP000831439"/>
    </source>
</evidence>
<sequence length="217" mass="25674">MALFHPRPLQSIAFSAVVNNNEAYSVYEQTYPTFILNSLWSDYLTSHRISSEGLLMYVKITKDLKGALKCLFEKNKFCPVRQTFEWNIDFNSDFVWSNMTFVIFYWTFMQVDLSKMSKYYMLKFALVYLYMLKTQPMSIPSKLQVYGYNIGGTCDECCDDKYVYESEYYDEELKYDAYLENRNEVIACINELLTHDRFRCSVCGNFLFDSLNSVIEK</sequence>
<evidence type="ECO:0000313" key="1">
    <source>
        <dbReference type="EMBL" id="QNV47803.1"/>
    </source>
</evidence>
<proteinExistence type="predicted"/>